<dbReference type="RefSeq" id="WP_150876429.1">
    <property type="nucleotide sequence ID" value="NZ_VTWS01000002.1"/>
</dbReference>
<comment type="caution">
    <text evidence="8">The sequence shown here is derived from an EMBL/GenBank/DDBJ whole genome shotgun (WGS) entry which is preliminary data.</text>
</comment>
<dbReference type="SUPFAM" id="SSF55347">
    <property type="entry name" value="Glyceraldehyde-3-phosphate dehydrogenase-like, C-terminal domain"/>
    <property type="match status" value="1"/>
</dbReference>
<dbReference type="InterPro" id="IPR000706">
    <property type="entry name" value="AGPR_type-1"/>
</dbReference>
<proteinExistence type="inferred from homology"/>
<reference evidence="8 9" key="1">
    <citation type="submission" date="2019-09" db="EMBL/GenBank/DDBJ databases">
        <title>Genome Sequence of Larkinella sp MA1.</title>
        <authorList>
            <person name="Srinivasan S."/>
        </authorList>
    </citation>
    <scope>NUCLEOTIDE SEQUENCE [LARGE SCALE GENOMIC DNA]</scope>
    <source>
        <strain evidence="8 9">MA1</strain>
    </source>
</reference>
<evidence type="ECO:0000259" key="7">
    <source>
        <dbReference type="SMART" id="SM00859"/>
    </source>
</evidence>
<gene>
    <name evidence="5" type="primary">argC</name>
    <name evidence="8" type="ORF">F0P93_11250</name>
</gene>
<keyword evidence="1 5" id="KW-0055">Arginine biosynthesis</keyword>
<dbReference type="Pfam" id="PF01118">
    <property type="entry name" value="Semialdhyde_dh"/>
    <property type="match status" value="1"/>
</dbReference>
<dbReference type="UniPathway" id="UPA00068">
    <property type="reaction ID" value="UER00108"/>
</dbReference>
<dbReference type="InterPro" id="IPR036291">
    <property type="entry name" value="NAD(P)-bd_dom_sf"/>
</dbReference>
<dbReference type="InterPro" id="IPR023013">
    <property type="entry name" value="AGPR_AS"/>
</dbReference>
<dbReference type="Pfam" id="PF22698">
    <property type="entry name" value="Semialdhyde_dhC_1"/>
    <property type="match status" value="1"/>
</dbReference>
<dbReference type="GO" id="GO:0003942">
    <property type="term" value="F:N-acetyl-gamma-glutamyl-phosphate reductase activity"/>
    <property type="evidence" value="ECO:0007669"/>
    <property type="project" value="UniProtKB-UniRule"/>
</dbReference>
<dbReference type="CDD" id="cd23934">
    <property type="entry name" value="AGPR_1_C"/>
    <property type="match status" value="1"/>
</dbReference>
<evidence type="ECO:0000256" key="2">
    <source>
        <dbReference type="ARBA" id="ARBA00022605"/>
    </source>
</evidence>
<dbReference type="PANTHER" id="PTHR32338:SF10">
    <property type="entry name" value="N-ACETYL-GAMMA-GLUTAMYL-PHOSPHATE REDUCTASE, CHLOROPLASTIC-RELATED"/>
    <property type="match status" value="1"/>
</dbReference>
<keyword evidence="4 5" id="KW-0560">Oxidoreductase</keyword>
<dbReference type="SMART" id="SM00859">
    <property type="entry name" value="Semialdhyde_dh"/>
    <property type="match status" value="1"/>
</dbReference>
<dbReference type="EC" id="1.2.1.38" evidence="5"/>
<evidence type="ECO:0000256" key="6">
    <source>
        <dbReference type="PROSITE-ProRule" id="PRU10010"/>
    </source>
</evidence>
<evidence type="ECO:0000313" key="8">
    <source>
        <dbReference type="EMBL" id="KAA9355146.1"/>
    </source>
</evidence>
<dbReference type="GO" id="GO:0005737">
    <property type="term" value="C:cytoplasm"/>
    <property type="evidence" value="ECO:0007669"/>
    <property type="project" value="UniProtKB-SubCell"/>
</dbReference>
<feature type="domain" description="Semialdehyde dehydrogenase NAD-binding" evidence="7">
    <location>
        <begin position="5"/>
        <end position="129"/>
    </location>
</feature>
<dbReference type="Gene3D" id="3.40.50.720">
    <property type="entry name" value="NAD(P)-binding Rossmann-like Domain"/>
    <property type="match status" value="1"/>
</dbReference>
<keyword evidence="2 5" id="KW-0028">Amino-acid biosynthesis</keyword>
<comment type="function">
    <text evidence="5">Catalyzes the NADPH-dependent reduction of N-acetyl-5-glutamyl phosphate to yield N-acetyl-L-glutamate 5-semialdehyde.</text>
</comment>
<evidence type="ECO:0000256" key="3">
    <source>
        <dbReference type="ARBA" id="ARBA00022857"/>
    </source>
</evidence>
<dbReference type="SUPFAM" id="SSF51735">
    <property type="entry name" value="NAD(P)-binding Rossmann-fold domains"/>
    <property type="match status" value="1"/>
</dbReference>
<dbReference type="NCBIfam" id="TIGR01850">
    <property type="entry name" value="argC"/>
    <property type="match status" value="1"/>
</dbReference>
<protein>
    <recommendedName>
        <fullName evidence="5">N-acetyl-gamma-glutamyl-phosphate reductase</fullName>
        <shortName evidence="5">AGPR</shortName>
        <ecNumber evidence="5">1.2.1.38</ecNumber>
    </recommendedName>
    <alternativeName>
        <fullName evidence="5">N-acetyl-glutamate semialdehyde dehydrogenase</fullName>
        <shortName evidence="5">NAGSA dehydrogenase</shortName>
    </alternativeName>
</protein>
<dbReference type="GO" id="GO:0070401">
    <property type="term" value="F:NADP+ binding"/>
    <property type="evidence" value="ECO:0007669"/>
    <property type="project" value="InterPro"/>
</dbReference>
<dbReference type="InterPro" id="IPR050085">
    <property type="entry name" value="AGPR"/>
</dbReference>
<evidence type="ECO:0000256" key="1">
    <source>
        <dbReference type="ARBA" id="ARBA00022571"/>
    </source>
</evidence>
<dbReference type="EMBL" id="VTWS01000002">
    <property type="protein sequence ID" value="KAA9355146.1"/>
    <property type="molecule type" value="Genomic_DNA"/>
</dbReference>
<dbReference type="Proteomes" id="UP000326344">
    <property type="component" value="Unassembled WGS sequence"/>
</dbReference>
<evidence type="ECO:0000313" key="9">
    <source>
        <dbReference type="Proteomes" id="UP000326344"/>
    </source>
</evidence>
<comment type="similarity">
    <text evidence="5">Belongs to the NAGSA dehydrogenase family. Type 1 subfamily.</text>
</comment>
<keyword evidence="3 5" id="KW-0521">NADP</keyword>
<evidence type="ECO:0000256" key="5">
    <source>
        <dbReference type="HAMAP-Rule" id="MF_00150"/>
    </source>
</evidence>
<organism evidence="8 9">
    <name type="scientific">Larkinella humicola</name>
    <dbReference type="NCBI Taxonomy" id="2607654"/>
    <lineage>
        <taxon>Bacteria</taxon>
        <taxon>Pseudomonadati</taxon>
        <taxon>Bacteroidota</taxon>
        <taxon>Cytophagia</taxon>
        <taxon>Cytophagales</taxon>
        <taxon>Spirosomataceae</taxon>
        <taxon>Larkinella</taxon>
    </lineage>
</organism>
<dbReference type="InterPro" id="IPR058924">
    <property type="entry name" value="AGPR_dimerisation_dom"/>
</dbReference>
<comment type="subcellular location">
    <subcellularLocation>
        <location evidence="5">Cytoplasm</location>
    </subcellularLocation>
</comment>
<evidence type="ECO:0000256" key="4">
    <source>
        <dbReference type="ARBA" id="ARBA00023002"/>
    </source>
</evidence>
<sequence length="327" mass="35688">MTKLRIGIIGGAGYTGGELLRILINHPNAEIAFVHSKSQAGKPVYNTHTDLLGDTDLTFSGDDTRDLVNQANLSVIFLCSGHGESAKFLAENPIPETLKVIDLSTDFRDQSNGFVYGLPELQRERIQSATKIANPGCFATSIQLALLPLAQAGLLSEAVQVSAITGSTGAGQSLSPTTHFTWRNNNVSIYKAFTHQHLTEIRQSLTALQPGFDQPIHFVPYRGDFTRGIMANVYTPFAGSLDEARQLFDTYYRSHPFTHLSNMPVDVKQVVNTNKCLIHLEKHDGQLLISSVIDNLTKGASGHAVQNMNLLFGLPEDTGLRLKAVAF</sequence>
<keyword evidence="9" id="KW-1185">Reference proteome</keyword>
<name>A0A5N1JNG8_9BACT</name>
<dbReference type="PANTHER" id="PTHR32338">
    <property type="entry name" value="N-ACETYL-GAMMA-GLUTAMYL-PHOSPHATE REDUCTASE, CHLOROPLASTIC-RELATED-RELATED"/>
    <property type="match status" value="1"/>
</dbReference>
<dbReference type="CDD" id="cd17895">
    <property type="entry name" value="AGPR_1_N"/>
    <property type="match status" value="1"/>
</dbReference>
<dbReference type="HAMAP" id="MF_00150">
    <property type="entry name" value="ArgC_type1"/>
    <property type="match status" value="1"/>
</dbReference>
<dbReference type="PROSITE" id="PS01224">
    <property type="entry name" value="ARGC"/>
    <property type="match status" value="1"/>
</dbReference>
<accession>A0A5N1JNG8</accession>
<dbReference type="GO" id="GO:0051287">
    <property type="term" value="F:NAD binding"/>
    <property type="evidence" value="ECO:0007669"/>
    <property type="project" value="InterPro"/>
</dbReference>
<feature type="active site" evidence="5 6">
    <location>
        <position position="137"/>
    </location>
</feature>
<dbReference type="InterPro" id="IPR000534">
    <property type="entry name" value="Semialdehyde_DH_NAD-bd"/>
</dbReference>
<comment type="catalytic activity">
    <reaction evidence="5">
        <text>N-acetyl-L-glutamate 5-semialdehyde + phosphate + NADP(+) = N-acetyl-L-glutamyl 5-phosphate + NADPH + H(+)</text>
        <dbReference type="Rhea" id="RHEA:21588"/>
        <dbReference type="ChEBI" id="CHEBI:15378"/>
        <dbReference type="ChEBI" id="CHEBI:29123"/>
        <dbReference type="ChEBI" id="CHEBI:43474"/>
        <dbReference type="ChEBI" id="CHEBI:57783"/>
        <dbReference type="ChEBI" id="CHEBI:57936"/>
        <dbReference type="ChEBI" id="CHEBI:58349"/>
        <dbReference type="EC" id="1.2.1.38"/>
    </reaction>
</comment>
<dbReference type="AlphaFoldDB" id="A0A5N1JNG8"/>
<comment type="pathway">
    <text evidence="5">Amino-acid biosynthesis; L-arginine biosynthesis; N(2)-acetyl-L-ornithine from L-glutamate: step 3/4.</text>
</comment>
<dbReference type="Gene3D" id="3.30.360.10">
    <property type="entry name" value="Dihydrodipicolinate Reductase, domain 2"/>
    <property type="match status" value="1"/>
</dbReference>
<dbReference type="GO" id="GO:0006526">
    <property type="term" value="P:L-arginine biosynthetic process"/>
    <property type="evidence" value="ECO:0007669"/>
    <property type="project" value="UniProtKB-UniRule"/>
</dbReference>
<keyword evidence="5" id="KW-0963">Cytoplasm</keyword>